<feature type="region of interest" description="Disordered" evidence="7">
    <location>
        <begin position="331"/>
        <end position="352"/>
    </location>
</feature>
<evidence type="ECO:0000256" key="7">
    <source>
        <dbReference type="SAM" id="MobiDB-lite"/>
    </source>
</evidence>
<organism evidence="9 10">
    <name type="scientific">Palleronia sediminis</name>
    <dbReference type="NCBI Taxonomy" id="2547833"/>
    <lineage>
        <taxon>Bacteria</taxon>
        <taxon>Pseudomonadati</taxon>
        <taxon>Pseudomonadota</taxon>
        <taxon>Alphaproteobacteria</taxon>
        <taxon>Rhodobacterales</taxon>
        <taxon>Roseobacteraceae</taxon>
        <taxon>Palleronia</taxon>
    </lineage>
</organism>
<dbReference type="InterPro" id="IPR045854">
    <property type="entry name" value="NO2/SO3_Rdtase_4Fe4S_sf"/>
</dbReference>
<sequence>MESGDGLVVRVKPWGGRMEAHQVAGVARLAAELGNGLLDLTARANLQIRGVRDHRAVLDGLGALGLLDRDAGAEARRTLMVAPFGDAQVDRVADLLSRALVAAAELSLPSKFGFAVDCGAVPVLRGAAADIRIERGAEGLLVRGDGSDTGAAVTEEDAAEAAVALARWFAASGGITGGRGRMAAHLSHGAEPPARFGAAAALRAGSAPPDDARLAGFAFGQVAAADFARLGALRLTPWRMVLVEDPARLSGISAALRPGDPLLRVDACTGAPGCPQARGATRDLAARLAPRLAPGRHLHVSGCTKGCAHPGAADTVLTACGGGRFDLVRGGRARDMPERRGLTPAEIDGLAL</sequence>
<dbReference type="EMBL" id="SNAA01000024">
    <property type="protein sequence ID" value="TDL74947.1"/>
    <property type="molecule type" value="Genomic_DNA"/>
</dbReference>
<accession>A0A4R5ZY81</accession>
<feature type="compositionally biased region" description="Basic and acidic residues" evidence="7">
    <location>
        <begin position="331"/>
        <end position="341"/>
    </location>
</feature>
<keyword evidence="5" id="KW-0408">Iron</keyword>
<evidence type="ECO:0000259" key="8">
    <source>
        <dbReference type="Pfam" id="PF03460"/>
    </source>
</evidence>
<dbReference type="GO" id="GO:0051539">
    <property type="term" value="F:4 iron, 4 sulfur cluster binding"/>
    <property type="evidence" value="ECO:0007669"/>
    <property type="project" value="UniProtKB-KW"/>
</dbReference>
<dbReference type="PANTHER" id="PTHR32439">
    <property type="entry name" value="FERREDOXIN--NITRITE REDUCTASE, CHLOROPLASTIC"/>
    <property type="match status" value="1"/>
</dbReference>
<dbReference type="GO" id="GO:0016491">
    <property type="term" value="F:oxidoreductase activity"/>
    <property type="evidence" value="ECO:0007669"/>
    <property type="project" value="UniProtKB-KW"/>
</dbReference>
<evidence type="ECO:0000256" key="6">
    <source>
        <dbReference type="ARBA" id="ARBA00023014"/>
    </source>
</evidence>
<dbReference type="InterPro" id="IPR005117">
    <property type="entry name" value="NiRdtase/SiRdtase_haem-b_fer"/>
</dbReference>
<evidence type="ECO:0000256" key="5">
    <source>
        <dbReference type="ARBA" id="ARBA00023004"/>
    </source>
</evidence>
<proteinExistence type="predicted"/>
<dbReference type="Gene3D" id="3.90.480.10">
    <property type="entry name" value="Sulfite Reductase Hemoprotein,Domain 2"/>
    <property type="match status" value="1"/>
</dbReference>
<dbReference type="Proteomes" id="UP000295701">
    <property type="component" value="Unassembled WGS sequence"/>
</dbReference>
<keyword evidence="2" id="KW-0349">Heme</keyword>
<dbReference type="GO" id="GO:0046872">
    <property type="term" value="F:metal ion binding"/>
    <property type="evidence" value="ECO:0007669"/>
    <property type="project" value="UniProtKB-KW"/>
</dbReference>
<keyword evidence="3" id="KW-0479">Metal-binding</keyword>
<dbReference type="InterPro" id="IPR036136">
    <property type="entry name" value="Nit/Sulf_reduc_fer-like_dom_sf"/>
</dbReference>
<feature type="domain" description="Nitrite/Sulfite reductase ferredoxin-like" evidence="8">
    <location>
        <begin position="2"/>
        <end position="54"/>
    </location>
</feature>
<comment type="caution">
    <text evidence="9">The sequence shown here is derived from an EMBL/GenBank/DDBJ whole genome shotgun (WGS) entry which is preliminary data.</text>
</comment>
<dbReference type="SUPFAM" id="SSF56014">
    <property type="entry name" value="Nitrite and sulphite reductase 4Fe-4S domain-like"/>
    <property type="match status" value="1"/>
</dbReference>
<dbReference type="PANTHER" id="PTHR32439:SF9">
    <property type="entry name" value="BLR3264 PROTEIN"/>
    <property type="match status" value="1"/>
</dbReference>
<keyword evidence="6" id="KW-0411">Iron-sulfur</keyword>
<name>A0A4R5ZY81_9RHOB</name>
<evidence type="ECO:0000256" key="2">
    <source>
        <dbReference type="ARBA" id="ARBA00022617"/>
    </source>
</evidence>
<evidence type="ECO:0000256" key="1">
    <source>
        <dbReference type="ARBA" id="ARBA00022485"/>
    </source>
</evidence>
<protein>
    <submittedName>
        <fullName evidence="9">Precorrin-3B synthase</fullName>
    </submittedName>
</protein>
<dbReference type="AlphaFoldDB" id="A0A4R5ZY81"/>
<gene>
    <name evidence="9" type="ORF">E2L08_15735</name>
</gene>
<keyword evidence="1" id="KW-0004">4Fe-4S</keyword>
<evidence type="ECO:0000256" key="4">
    <source>
        <dbReference type="ARBA" id="ARBA00023002"/>
    </source>
</evidence>
<evidence type="ECO:0000256" key="3">
    <source>
        <dbReference type="ARBA" id="ARBA00022723"/>
    </source>
</evidence>
<keyword evidence="4" id="KW-0560">Oxidoreductase</keyword>
<dbReference type="Pfam" id="PF03460">
    <property type="entry name" value="NIR_SIR_ferr"/>
    <property type="match status" value="1"/>
</dbReference>
<dbReference type="SUPFAM" id="SSF55124">
    <property type="entry name" value="Nitrite/Sulfite reductase N-terminal domain-like"/>
    <property type="match status" value="1"/>
</dbReference>
<reference evidence="9 10" key="1">
    <citation type="submission" date="2019-03" db="EMBL/GenBank/DDBJ databases">
        <title>Primorskyibacter sp. SS33 isolated from sediments.</title>
        <authorList>
            <person name="Xunke S."/>
        </authorList>
    </citation>
    <scope>NUCLEOTIDE SEQUENCE [LARGE SCALE GENOMIC DNA]</scope>
    <source>
        <strain evidence="9 10">SS33</strain>
    </source>
</reference>
<keyword evidence="10" id="KW-1185">Reference proteome</keyword>
<dbReference type="OrthoDB" id="7459360at2"/>
<dbReference type="InterPro" id="IPR051329">
    <property type="entry name" value="NIR_SIR_4Fe-4S"/>
</dbReference>
<evidence type="ECO:0000313" key="10">
    <source>
        <dbReference type="Proteomes" id="UP000295701"/>
    </source>
</evidence>
<evidence type="ECO:0000313" key="9">
    <source>
        <dbReference type="EMBL" id="TDL74947.1"/>
    </source>
</evidence>
<dbReference type="Gene3D" id="3.30.413.10">
    <property type="entry name" value="Sulfite Reductase Hemoprotein, domain 1"/>
    <property type="match status" value="2"/>
</dbReference>